<reference evidence="2" key="1">
    <citation type="journal article" date="2024" name="Proc. Natl. Acad. Sci. U.S.A.">
        <title>Extraordinary preservation of gene collinearity over three hundred million years revealed in homosporous lycophytes.</title>
        <authorList>
            <person name="Li C."/>
            <person name="Wickell D."/>
            <person name="Kuo L.Y."/>
            <person name="Chen X."/>
            <person name="Nie B."/>
            <person name="Liao X."/>
            <person name="Peng D."/>
            <person name="Ji J."/>
            <person name="Jenkins J."/>
            <person name="Williams M."/>
            <person name="Shu S."/>
            <person name="Plott C."/>
            <person name="Barry K."/>
            <person name="Rajasekar S."/>
            <person name="Grimwood J."/>
            <person name="Han X."/>
            <person name="Sun S."/>
            <person name="Hou Z."/>
            <person name="He W."/>
            <person name="Dai G."/>
            <person name="Sun C."/>
            <person name="Schmutz J."/>
            <person name="Leebens-Mack J.H."/>
            <person name="Li F.W."/>
            <person name="Wang L."/>
        </authorList>
    </citation>
    <scope>NUCLEOTIDE SEQUENCE [LARGE SCALE GENOMIC DNA]</scope>
    <source>
        <strain evidence="2">cv. PW_Plant_1</strain>
    </source>
</reference>
<gene>
    <name evidence="1" type="ORF">O6H91_02G031900</name>
</gene>
<evidence type="ECO:0000313" key="1">
    <source>
        <dbReference type="EMBL" id="KAJ7564754.1"/>
    </source>
</evidence>
<keyword evidence="2" id="KW-1185">Reference proteome</keyword>
<dbReference type="Proteomes" id="UP001162992">
    <property type="component" value="Chromosome 2"/>
</dbReference>
<comment type="caution">
    <text evidence="1">The sequence shown here is derived from an EMBL/GenBank/DDBJ whole genome shotgun (WGS) entry which is preliminary data.</text>
</comment>
<proteinExistence type="predicted"/>
<dbReference type="EMBL" id="CM055093">
    <property type="protein sequence ID" value="KAJ7564754.1"/>
    <property type="molecule type" value="Genomic_DNA"/>
</dbReference>
<name>A0ACC2EE37_DIPCM</name>
<sequence>MKGDEEGLAMAEGGSSEAAAAGGGAGGEGEGKYAQAVAMKFRVSSRPKRPASRSATENGNQNGAEGAEIEYVTAIDEQGVVSTSSKSNDEVKVIPKLEDTWQPHKWMKNLILDSEDWVFVETLIAGPKEGFQYGLCVRERQADGGSEMDGLASARSGSKMIENDSEMTENNTKMTENDSRRRKNDSKMIEHGEERPSLAEIEKRRFKEDMMLLPDEALLDAYEQMPIEQFGEALLRGMGWKKGMPIGRNSKVAVAPVEFVRRSGMQGLGATPLPQAENPKKYIKPTESR</sequence>
<accession>A0ACC2EE37</accession>
<protein>
    <submittedName>
        <fullName evidence="1">Uncharacterized protein</fullName>
    </submittedName>
</protein>
<organism evidence="1 2">
    <name type="scientific">Diphasiastrum complanatum</name>
    <name type="common">Issler's clubmoss</name>
    <name type="synonym">Lycopodium complanatum</name>
    <dbReference type="NCBI Taxonomy" id="34168"/>
    <lineage>
        <taxon>Eukaryota</taxon>
        <taxon>Viridiplantae</taxon>
        <taxon>Streptophyta</taxon>
        <taxon>Embryophyta</taxon>
        <taxon>Tracheophyta</taxon>
        <taxon>Lycopodiopsida</taxon>
        <taxon>Lycopodiales</taxon>
        <taxon>Lycopodiaceae</taxon>
        <taxon>Lycopodioideae</taxon>
        <taxon>Diphasiastrum</taxon>
    </lineage>
</organism>
<evidence type="ECO:0000313" key="2">
    <source>
        <dbReference type="Proteomes" id="UP001162992"/>
    </source>
</evidence>